<accession>A0A9W8KUS9</accession>
<dbReference type="SMART" id="SM00360">
    <property type="entry name" value="RRM"/>
    <property type="match status" value="1"/>
</dbReference>
<evidence type="ECO:0000256" key="4">
    <source>
        <dbReference type="SAM" id="MobiDB-lite"/>
    </source>
</evidence>
<dbReference type="PANTHER" id="PTHR45735:SF2">
    <property type="entry name" value="CLEAVAGE STIMULATION FACTOR SUBUNIT 2"/>
    <property type="match status" value="1"/>
</dbReference>
<evidence type="ECO:0000256" key="2">
    <source>
        <dbReference type="ARBA" id="ARBA00023242"/>
    </source>
</evidence>
<keyword evidence="2" id="KW-0539">Nucleus</keyword>
<proteinExistence type="predicted"/>
<dbReference type="InterPro" id="IPR012677">
    <property type="entry name" value="Nucleotide-bd_a/b_plait_sf"/>
</dbReference>
<comment type="caution">
    <text evidence="6">The sequence shown here is derived from an EMBL/GenBank/DDBJ whole genome shotgun (WGS) entry which is preliminary data.</text>
</comment>
<dbReference type="Pfam" id="PF14304">
    <property type="entry name" value="CSTF_C"/>
    <property type="match status" value="1"/>
</dbReference>
<sequence length="334" mass="36554">MDYRYDMQQESNIVFLGNVAYDTTEEQLKRVLELAGPVVDVRLVFDPVTHRAKGYGFCQFVDINTAASAIKNLNDTEVDGRNIKIGYADRERVRRYLGTDGTTISGGAVAAAPTTAWPTANTQASFSTPFVKSIKPDQVDRLVDSLDNQQKSDLLNQFRSFANINTTKAREELTKNPALAHALLRSLEALNMIDPATLAQIRTENAGMDYSTGPGSVRQPSMHGSTQGSHMRHPPPPPPQVVARMPVPPPFKQQFQAQNHGRPATPSAVPLMSNSSMPPAAGTASQAPLSSSAMERDNAEVLKQLLSLTDEQLAQLPEDHRNQILDLKRQLEGV</sequence>
<dbReference type="InterPro" id="IPR025742">
    <property type="entry name" value="CSTF2_hinge"/>
</dbReference>
<dbReference type="SUPFAM" id="SSF54928">
    <property type="entry name" value="RNA-binding domain, RBD"/>
    <property type="match status" value="1"/>
</dbReference>
<feature type="region of interest" description="Disordered" evidence="4">
    <location>
        <begin position="206"/>
        <end position="291"/>
    </location>
</feature>
<evidence type="ECO:0000313" key="6">
    <source>
        <dbReference type="EMBL" id="KAJ2671933.1"/>
    </source>
</evidence>
<dbReference type="OrthoDB" id="272703at2759"/>
<feature type="compositionally biased region" description="Pro residues" evidence="4">
    <location>
        <begin position="234"/>
        <end position="251"/>
    </location>
</feature>
<evidence type="ECO:0000313" key="7">
    <source>
        <dbReference type="Proteomes" id="UP001151518"/>
    </source>
</evidence>
<gene>
    <name evidence="6" type="primary">CSTF2</name>
    <name evidence="6" type="ORF">GGI25_005322</name>
</gene>
<dbReference type="GO" id="GO:0031124">
    <property type="term" value="P:mRNA 3'-end processing"/>
    <property type="evidence" value="ECO:0007669"/>
    <property type="project" value="InterPro"/>
</dbReference>
<dbReference type="Gene3D" id="1.10.20.70">
    <property type="entry name" value="Transcription termination and cleavage factor, C-terminal domain"/>
    <property type="match status" value="1"/>
</dbReference>
<dbReference type="InterPro" id="IPR038192">
    <property type="entry name" value="CSTF_C_sf"/>
</dbReference>
<organism evidence="6 7">
    <name type="scientific">Coemansia spiralis</name>
    <dbReference type="NCBI Taxonomy" id="417178"/>
    <lineage>
        <taxon>Eukaryota</taxon>
        <taxon>Fungi</taxon>
        <taxon>Fungi incertae sedis</taxon>
        <taxon>Zoopagomycota</taxon>
        <taxon>Kickxellomycotina</taxon>
        <taxon>Kickxellomycetes</taxon>
        <taxon>Kickxellales</taxon>
        <taxon>Kickxellaceae</taxon>
        <taxon>Coemansia</taxon>
    </lineage>
</organism>
<name>A0A9W8KUS9_9FUNG</name>
<keyword evidence="3" id="KW-0694">RNA-binding</keyword>
<dbReference type="Proteomes" id="UP001151518">
    <property type="component" value="Unassembled WGS sequence"/>
</dbReference>
<feature type="domain" description="RRM" evidence="5">
    <location>
        <begin position="12"/>
        <end position="90"/>
    </location>
</feature>
<dbReference type="PROSITE" id="PS50102">
    <property type="entry name" value="RRM"/>
    <property type="match status" value="1"/>
</dbReference>
<feature type="compositionally biased region" description="Polar residues" evidence="4">
    <location>
        <begin position="218"/>
        <end position="229"/>
    </location>
</feature>
<reference evidence="6" key="1">
    <citation type="submission" date="2022-07" db="EMBL/GenBank/DDBJ databases">
        <title>Phylogenomic reconstructions and comparative analyses of Kickxellomycotina fungi.</title>
        <authorList>
            <person name="Reynolds N.K."/>
            <person name="Stajich J.E."/>
            <person name="Barry K."/>
            <person name="Grigoriev I.V."/>
            <person name="Crous P."/>
            <person name="Smith M.E."/>
        </authorList>
    </citation>
    <scope>NUCLEOTIDE SEQUENCE</scope>
    <source>
        <strain evidence="6">NRRL 3115</strain>
    </source>
</reference>
<dbReference type="Pfam" id="PF00076">
    <property type="entry name" value="RRM_1"/>
    <property type="match status" value="1"/>
</dbReference>
<dbReference type="GO" id="GO:0005847">
    <property type="term" value="C:mRNA cleavage and polyadenylation specificity factor complex"/>
    <property type="evidence" value="ECO:0007669"/>
    <property type="project" value="TreeGrafter"/>
</dbReference>
<feature type="compositionally biased region" description="Polar residues" evidence="4">
    <location>
        <begin position="272"/>
        <end position="291"/>
    </location>
</feature>
<dbReference type="Pfam" id="PF14327">
    <property type="entry name" value="CSTF2_hinge"/>
    <property type="match status" value="1"/>
</dbReference>
<evidence type="ECO:0000259" key="5">
    <source>
        <dbReference type="PROSITE" id="PS50102"/>
    </source>
</evidence>
<dbReference type="InterPro" id="IPR035979">
    <property type="entry name" value="RBD_domain_sf"/>
</dbReference>
<evidence type="ECO:0000256" key="1">
    <source>
        <dbReference type="ARBA" id="ARBA00004123"/>
    </source>
</evidence>
<protein>
    <submittedName>
        <fullName evidence="6">Cleavage stimulation factor subunit 2</fullName>
    </submittedName>
</protein>
<dbReference type="InterPro" id="IPR000504">
    <property type="entry name" value="RRM_dom"/>
</dbReference>
<dbReference type="EMBL" id="JANBTW010000092">
    <property type="protein sequence ID" value="KAJ2671933.1"/>
    <property type="molecule type" value="Genomic_DNA"/>
</dbReference>
<dbReference type="AlphaFoldDB" id="A0A9W8KUS9"/>
<evidence type="ECO:0000256" key="3">
    <source>
        <dbReference type="PROSITE-ProRule" id="PRU00176"/>
    </source>
</evidence>
<dbReference type="PANTHER" id="PTHR45735">
    <property type="entry name" value="CLEAVAGE STIMULATION FACTOR SUBUNIT 2"/>
    <property type="match status" value="1"/>
</dbReference>
<comment type="subcellular location">
    <subcellularLocation>
        <location evidence="1">Nucleus</location>
    </subcellularLocation>
</comment>
<dbReference type="Gene3D" id="3.30.70.330">
    <property type="match status" value="1"/>
</dbReference>
<dbReference type="InterPro" id="IPR026896">
    <property type="entry name" value="CSTF_C"/>
</dbReference>
<dbReference type="GO" id="GO:0003729">
    <property type="term" value="F:mRNA binding"/>
    <property type="evidence" value="ECO:0007669"/>
    <property type="project" value="TreeGrafter"/>
</dbReference>